<dbReference type="CDD" id="cd05483">
    <property type="entry name" value="retropepsin_like_bacteria"/>
    <property type="match status" value="1"/>
</dbReference>
<keyword evidence="3" id="KW-1185">Reference proteome</keyword>
<feature type="chain" id="PRO_5017626913" description="Aspartyl protease" evidence="1">
    <location>
        <begin position="19"/>
        <end position="393"/>
    </location>
</feature>
<accession>A0A3D8Y5Q6</accession>
<dbReference type="InterPro" id="IPR034122">
    <property type="entry name" value="Retropepsin-like_bacterial"/>
</dbReference>
<protein>
    <recommendedName>
        <fullName evidence="4">Aspartyl protease</fullName>
    </recommendedName>
</protein>
<dbReference type="Pfam" id="PF13650">
    <property type="entry name" value="Asp_protease_2"/>
    <property type="match status" value="1"/>
</dbReference>
<dbReference type="Gene3D" id="2.30.42.10">
    <property type="match status" value="1"/>
</dbReference>
<evidence type="ECO:0000256" key="1">
    <source>
        <dbReference type="SAM" id="SignalP"/>
    </source>
</evidence>
<reference evidence="2 3" key="1">
    <citation type="submission" date="2018-07" db="EMBL/GenBank/DDBJ databases">
        <title>Dyadobacter roseus sp. nov., isolated from rose rhizosphere soil.</title>
        <authorList>
            <person name="Chen L."/>
        </authorList>
    </citation>
    <scope>NUCLEOTIDE SEQUENCE [LARGE SCALE GENOMIC DNA]</scope>
    <source>
        <strain evidence="2 3">RS19</strain>
    </source>
</reference>
<feature type="signal peptide" evidence="1">
    <location>
        <begin position="1"/>
        <end position="18"/>
    </location>
</feature>
<dbReference type="Proteomes" id="UP000256373">
    <property type="component" value="Unassembled WGS sequence"/>
</dbReference>
<organism evidence="2 3">
    <name type="scientific">Dyadobacter luteus</name>
    <dbReference type="NCBI Taxonomy" id="2259619"/>
    <lineage>
        <taxon>Bacteria</taxon>
        <taxon>Pseudomonadati</taxon>
        <taxon>Bacteroidota</taxon>
        <taxon>Cytophagia</taxon>
        <taxon>Cytophagales</taxon>
        <taxon>Spirosomataceae</taxon>
        <taxon>Dyadobacter</taxon>
    </lineage>
</organism>
<dbReference type="SUPFAM" id="SSF50156">
    <property type="entry name" value="PDZ domain-like"/>
    <property type="match status" value="1"/>
</dbReference>
<dbReference type="OrthoDB" id="5580718at2"/>
<sequence length="393" mass="43323">MVKYKLLLFLLLSFSSFGQNLNKSRIAVRNFCDTIPFVYERGKMIVEVAVDKKPRRFIFDTGAPLLVSADVVSSLGLPVIGSGEVTDVGANSSEEKIVKMPILKLGSIPFENAVALVFDRERTGLLDCFNIDGLIGSTLFKHCIVQINLAQKIIILTDRRANLDIDQAFESDIKLDKTSKPFISLNFGGRTNLQVMFDSGSDKFLPLSMDGFSRLTGPVNTKVLNEGYGSTSSGLYGAGKAGIENRAAVGDVLFGDHVIKDVITTVSERKNKDAIGMGLARYGIITIDYLKKKFYFKPYADLQTYQSPPFFGFAAQLIDGFYTVSAVYKNSVAEKSGLKNGYRITKINSFDLSANDRESVCELFLSDYMEKSSMTISFLDDSGNVREVTLKGE</sequence>
<dbReference type="RefSeq" id="WP_115834271.1">
    <property type="nucleotide sequence ID" value="NZ_QNUL01000046.1"/>
</dbReference>
<keyword evidence="1" id="KW-0732">Signal</keyword>
<dbReference type="AlphaFoldDB" id="A0A3D8Y5Q6"/>
<gene>
    <name evidence="2" type="ORF">DSL64_27955</name>
</gene>
<comment type="caution">
    <text evidence="2">The sequence shown here is derived from an EMBL/GenBank/DDBJ whole genome shotgun (WGS) entry which is preliminary data.</text>
</comment>
<evidence type="ECO:0000313" key="3">
    <source>
        <dbReference type="Proteomes" id="UP000256373"/>
    </source>
</evidence>
<name>A0A3D8Y5Q6_9BACT</name>
<proteinExistence type="predicted"/>
<evidence type="ECO:0008006" key="4">
    <source>
        <dbReference type="Google" id="ProtNLM"/>
    </source>
</evidence>
<dbReference type="InterPro" id="IPR036034">
    <property type="entry name" value="PDZ_sf"/>
</dbReference>
<dbReference type="EMBL" id="QNUL01000046">
    <property type="protein sequence ID" value="REA55503.1"/>
    <property type="molecule type" value="Genomic_DNA"/>
</dbReference>
<dbReference type="InterPro" id="IPR021109">
    <property type="entry name" value="Peptidase_aspartic_dom_sf"/>
</dbReference>
<evidence type="ECO:0000313" key="2">
    <source>
        <dbReference type="EMBL" id="REA55503.1"/>
    </source>
</evidence>
<dbReference type="Gene3D" id="2.40.70.10">
    <property type="entry name" value="Acid Proteases"/>
    <property type="match status" value="1"/>
</dbReference>